<gene>
    <name evidence="1" type="ORF">LTR82_016835</name>
</gene>
<evidence type="ECO:0000313" key="2">
    <source>
        <dbReference type="Proteomes" id="UP001168146"/>
    </source>
</evidence>
<accession>A0AAN6F6Y7</accession>
<protein>
    <submittedName>
        <fullName evidence="1">Uncharacterized protein</fullName>
    </submittedName>
</protein>
<reference evidence="1" key="1">
    <citation type="submission" date="2021-12" db="EMBL/GenBank/DDBJ databases">
        <title>Black yeast isolated from Biological Soil Crust.</title>
        <authorList>
            <person name="Kurbessoian T."/>
        </authorList>
    </citation>
    <scope>NUCLEOTIDE SEQUENCE</scope>
    <source>
        <strain evidence="1">CCFEE 5208</strain>
    </source>
</reference>
<sequence>MASTLFHIARLDEMFGMPGPNLAYRNRQNMARAQQMRGLTRRRAPGPSAEEMYMPSAASPWQRNMYGYASPLSSRFEEVGNEPLPRSVAFSSTSSYGAPFAKEPRRRAESSRESVPFDKAADALCQALEYAAKHCQGIKEHFEKDIAPLSLWAQPKAIEALWSMKADWDGADQRAREKTAYQQQAGDVVTYESIVARLLEALGEMRGCGRPRVELLGEGKGEAELSPEVFRYTMSKLDMTLRGIEDLMVSVRKDRRLVEPLVKDLVAAAGLLRSVEELWMPPRRTGKYRARAESDEEEYARSW</sequence>
<name>A0AAN6F6Y7_9PEZI</name>
<dbReference type="EMBL" id="JASUXU010000115">
    <property type="protein sequence ID" value="KAK0305277.1"/>
    <property type="molecule type" value="Genomic_DNA"/>
</dbReference>
<evidence type="ECO:0000313" key="1">
    <source>
        <dbReference type="EMBL" id="KAK0305277.1"/>
    </source>
</evidence>
<comment type="caution">
    <text evidence="1">The sequence shown here is derived from an EMBL/GenBank/DDBJ whole genome shotgun (WGS) entry which is preliminary data.</text>
</comment>
<organism evidence="1 2">
    <name type="scientific">Friedmanniomyces endolithicus</name>
    <dbReference type="NCBI Taxonomy" id="329885"/>
    <lineage>
        <taxon>Eukaryota</taxon>
        <taxon>Fungi</taxon>
        <taxon>Dikarya</taxon>
        <taxon>Ascomycota</taxon>
        <taxon>Pezizomycotina</taxon>
        <taxon>Dothideomycetes</taxon>
        <taxon>Dothideomycetidae</taxon>
        <taxon>Mycosphaerellales</taxon>
        <taxon>Teratosphaeriaceae</taxon>
        <taxon>Friedmanniomyces</taxon>
    </lineage>
</organism>
<dbReference type="AlphaFoldDB" id="A0AAN6F6Y7"/>
<dbReference type="Proteomes" id="UP001168146">
    <property type="component" value="Unassembled WGS sequence"/>
</dbReference>
<proteinExistence type="predicted"/>